<comment type="caution">
    <text evidence="14">The sequence shown here is derived from an EMBL/GenBank/DDBJ whole genome shotgun (WGS) entry which is preliminary data.</text>
</comment>
<dbReference type="Proteomes" id="UP000093309">
    <property type="component" value="Unassembled WGS sequence"/>
</dbReference>
<evidence type="ECO:0000256" key="10">
    <source>
        <dbReference type="ARBA" id="ARBA00023012"/>
    </source>
</evidence>
<feature type="transmembrane region" description="Helical" evidence="12">
    <location>
        <begin position="313"/>
        <end position="332"/>
    </location>
</feature>
<evidence type="ECO:0000256" key="4">
    <source>
        <dbReference type="ARBA" id="ARBA00022679"/>
    </source>
</evidence>
<keyword evidence="9 12" id="KW-1133">Transmembrane helix</keyword>
<dbReference type="GO" id="GO:0005524">
    <property type="term" value="F:ATP binding"/>
    <property type="evidence" value="ECO:0007669"/>
    <property type="project" value="UniProtKB-KW"/>
</dbReference>
<sequence>MFERQIGNRTHRNRMWMMLMNSSMEKKLILVFILLVIIPITGISYVSYQNYDKSIESNSIDYVNELSAQLMSKLDDYIADMKTIATIPLYSSWPSNGLQNLLEDPELDLQKEREIDDYIQLLSTFKKGTDSIYIFDNFGNIFFKINNEGLRKDIKERREEWQNLARSSKAQPVVLLSTKEISSTANSRYVFSIIEDIKNTTTMESVGTIVIDTNVNVIEKEVKGLDAVTKGKTLVIDEQNNVIFDSTKQLLTKNLSDDPAVQKAVGKQGDFKITINNETFICTYLQSEETNWKTIVYIPVHYLSKTAAVTKNFAIIATTLVVVLALCISFYFSSAITNPLRRLTKLMKKIQEGDWNVRFHVTYKDEVGVLGNTFNTMIKRMKELIEEIHQTNIRKRVAEMEAFQSQINPHFIYNTLETIRMTALLNDDSEVSDMIYVLGNMMGYSINRGNEMVTIREEIEHLGHYMQLQNYRFDNKFDFQVTIPESVYTFRMIKLIFQPIVENAIFHGLEKKKSDCRISVSATLDQGTAVFVVADNGIGMDELTLQRLRRQINEDHYDQVSKHKIGLRNVHQRIKLQYGPAYGLVINSQQQVGTTVTFSLPIGLLEEGYRDEDSHRG</sequence>
<dbReference type="GO" id="GO:0005886">
    <property type="term" value="C:plasma membrane"/>
    <property type="evidence" value="ECO:0007669"/>
    <property type="project" value="UniProtKB-SubCell"/>
</dbReference>
<dbReference type="STRING" id="512399.A8709_15620"/>
<evidence type="ECO:0000256" key="11">
    <source>
        <dbReference type="ARBA" id="ARBA00023136"/>
    </source>
</evidence>
<dbReference type="CDD" id="cd06225">
    <property type="entry name" value="HAMP"/>
    <property type="match status" value="1"/>
</dbReference>
<evidence type="ECO:0000256" key="2">
    <source>
        <dbReference type="ARBA" id="ARBA00022475"/>
    </source>
</evidence>
<keyword evidence="6" id="KW-0547">Nucleotide-binding</keyword>
<dbReference type="GO" id="GO:0000155">
    <property type="term" value="F:phosphorelay sensor kinase activity"/>
    <property type="evidence" value="ECO:0007669"/>
    <property type="project" value="InterPro"/>
</dbReference>
<proteinExistence type="predicted"/>
<dbReference type="InterPro" id="IPR010559">
    <property type="entry name" value="Sig_transdc_His_kin_internal"/>
</dbReference>
<dbReference type="Pfam" id="PF06580">
    <property type="entry name" value="His_kinase"/>
    <property type="match status" value="1"/>
</dbReference>
<dbReference type="InterPro" id="IPR003594">
    <property type="entry name" value="HATPase_dom"/>
</dbReference>
<dbReference type="PANTHER" id="PTHR34220:SF11">
    <property type="entry name" value="SENSOR PROTEIN KINASE HPTS"/>
    <property type="match status" value="1"/>
</dbReference>
<keyword evidence="8" id="KW-0067">ATP-binding</keyword>
<dbReference type="OrthoDB" id="9776552at2"/>
<evidence type="ECO:0000256" key="9">
    <source>
        <dbReference type="ARBA" id="ARBA00022989"/>
    </source>
</evidence>
<keyword evidence="2" id="KW-1003">Cell membrane</keyword>
<keyword evidence="5 12" id="KW-0812">Transmembrane</keyword>
<comment type="subcellular location">
    <subcellularLocation>
        <location evidence="1">Cell membrane</location>
        <topology evidence="1">Multi-pass membrane protein</topology>
    </subcellularLocation>
</comment>
<accession>A0A1C1A4M1</accession>
<dbReference type="InterPro" id="IPR050640">
    <property type="entry name" value="Bact_2-comp_sensor_kinase"/>
</dbReference>
<dbReference type="SMART" id="SM00387">
    <property type="entry name" value="HATPase_c"/>
    <property type="match status" value="1"/>
</dbReference>
<evidence type="ECO:0000256" key="5">
    <source>
        <dbReference type="ARBA" id="ARBA00022692"/>
    </source>
</evidence>
<keyword evidence="7" id="KW-0418">Kinase</keyword>
<dbReference type="RefSeq" id="WP_065852413.1">
    <property type="nucleotide sequence ID" value="NZ_LYPC01000014.1"/>
</dbReference>
<evidence type="ECO:0000313" key="14">
    <source>
        <dbReference type="EMBL" id="OCT15503.1"/>
    </source>
</evidence>
<evidence type="ECO:0000256" key="12">
    <source>
        <dbReference type="SAM" id="Phobius"/>
    </source>
</evidence>
<dbReference type="Pfam" id="PF00672">
    <property type="entry name" value="HAMP"/>
    <property type="match status" value="1"/>
</dbReference>
<dbReference type="InterPro" id="IPR036890">
    <property type="entry name" value="HATPase_C_sf"/>
</dbReference>
<dbReference type="Pfam" id="PF02743">
    <property type="entry name" value="dCache_1"/>
    <property type="match status" value="1"/>
</dbReference>
<reference evidence="15" key="1">
    <citation type="submission" date="2016-05" db="EMBL/GenBank/DDBJ databases">
        <title>Paenibacillus oryzae. sp. nov., isolated from the rice root.</title>
        <authorList>
            <person name="Zhang J."/>
            <person name="Zhang X."/>
        </authorList>
    </citation>
    <scope>NUCLEOTIDE SEQUENCE [LARGE SCALE GENOMIC DNA]</scope>
    <source>
        <strain evidence="15">KCTC13222</strain>
    </source>
</reference>
<dbReference type="SMART" id="SM00304">
    <property type="entry name" value="HAMP"/>
    <property type="match status" value="1"/>
</dbReference>
<dbReference type="InterPro" id="IPR003660">
    <property type="entry name" value="HAMP_dom"/>
</dbReference>
<keyword evidence="11 12" id="KW-0472">Membrane</keyword>
<protein>
    <recommendedName>
        <fullName evidence="13">HAMP domain-containing protein</fullName>
    </recommendedName>
</protein>
<dbReference type="InterPro" id="IPR033479">
    <property type="entry name" value="dCache_1"/>
</dbReference>
<dbReference type="SUPFAM" id="SSF55874">
    <property type="entry name" value="ATPase domain of HSP90 chaperone/DNA topoisomerase II/histidine kinase"/>
    <property type="match status" value="1"/>
</dbReference>
<evidence type="ECO:0000256" key="3">
    <source>
        <dbReference type="ARBA" id="ARBA00022553"/>
    </source>
</evidence>
<evidence type="ECO:0000256" key="1">
    <source>
        <dbReference type="ARBA" id="ARBA00004651"/>
    </source>
</evidence>
<dbReference type="Gene3D" id="3.30.565.10">
    <property type="entry name" value="Histidine kinase-like ATPase, C-terminal domain"/>
    <property type="match status" value="1"/>
</dbReference>
<feature type="domain" description="HAMP" evidence="13">
    <location>
        <begin position="334"/>
        <end position="386"/>
    </location>
</feature>
<dbReference type="PANTHER" id="PTHR34220">
    <property type="entry name" value="SENSOR HISTIDINE KINASE YPDA"/>
    <property type="match status" value="1"/>
</dbReference>
<dbReference type="PROSITE" id="PS50885">
    <property type="entry name" value="HAMP"/>
    <property type="match status" value="1"/>
</dbReference>
<name>A0A1C1A4M1_9BACL</name>
<dbReference type="Pfam" id="PF02518">
    <property type="entry name" value="HATPase_c"/>
    <property type="match status" value="1"/>
</dbReference>
<evidence type="ECO:0000259" key="13">
    <source>
        <dbReference type="PROSITE" id="PS50885"/>
    </source>
</evidence>
<gene>
    <name evidence="14" type="ORF">A8709_15620</name>
</gene>
<dbReference type="Gene3D" id="6.10.340.10">
    <property type="match status" value="1"/>
</dbReference>
<dbReference type="SUPFAM" id="SSF158472">
    <property type="entry name" value="HAMP domain-like"/>
    <property type="match status" value="1"/>
</dbReference>
<evidence type="ECO:0000256" key="6">
    <source>
        <dbReference type="ARBA" id="ARBA00022741"/>
    </source>
</evidence>
<keyword evidence="3" id="KW-0597">Phosphoprotein</keyword>
<keyword evidence="10" id="KW-0902">Two-component regulatory system</keyword>
<keyword evidence="4" id="KW-0808">Transferase</keyword>
<keyword evidence="15" id="KW-1185">Reference proteome</keyword>
<dbReference type="EMBL" id="LYPC01000014">
    <property type="protein sequence ID" value="OCT15503.1"/>
    <property type="molecule type" value="Genomic_DNA"/>
</dbReference>
<evidence type="ECO:0000313" key="15">
    <source>
        <dbReference type="Proteomes" id="UP000093309"/>
    </source>
</evidence>
<dbReference type="AlphaFoldDB" id="A0A1C1A4M1"/>
<evidence type="ECO:0000256" key="8">
    <source>
        <dbReference type="ARBA" id="ARBA00022840"/>
    </source>
</evidence>
<organism evidence="14 15">
    <name type="scientific">Paenibacillus pectinilyticus</name>
    <dbReference type="NCBI Taxonomy" id="512399"/>
    <lineage>
        <taxon>Bacteria</taxon>
        <taxon>Bacillati</taxon>
        <taxon>Bacillota</taxon>
        <taxon>Bacilli</taxon>
        <taxon>Bacillales</taxon>
        <taxon>Paenibacillaceae</taxon>
        <taxon>Paenibacillus</taxon>
    </lineage>
</organism>
<evidence type="ECO:0000256" key="7">
    <source>
        <dbReference type="ARBA" id="ARBA00022777"/>
    </source>
</evidence>
<dbReference type="Gene3D" id="3.30.450.20">
    <property type="entry name" value="PAS domain"/>
    <property type="match status" value="1"/>
</dbReference>